<feature type="signal peptide" evidence="5">
    <location>
        <begin position="1"/>
        <end position="28"/>
    </location>
</feature>
<dbReference type="InterPro" id="IPR050328">
    <property type="entry name" value="Dev_Immune_Receptor"/>
</dbReference>
<evidence type="ECO:0000256" key="2">
    <source>
        <dbReference type="ARBA" id="ARBA00022729"/>
    </source>
</evidence>
<keyword evidence="2 5" id="KW-0732">Signal</keyword>
<organism evidence="6 7">
    <name type="scientific">Callorhinchus milii</name>
    <name type="common">Ghost shark</name>
    <dbReference type="NCBI Taxonomy" id="7868"/>
    <lineage>
        <taxon>Eukaryota</taxon>
        <taxon>Metazoa</taxon>
        <taxon>Chordata</taxon>
        <taxon>Craniata</taxon>
        <taxon>Vertebrata</taxon>
        <taxon>Chondrichthyes</taxon>
        <taxon>Holocephali</taxon>
        <taxon>Chimaeriformes</taxon>
        <taxon>Callorhinchidae</taxon>
        <taxon>Callorhinchus</taxon>
    </lineage>
</organism>
<dbReference type="PANTHER" id="PTHR24373:SF283">
    <property type="entry name" value="LEUCINE-RICH REPEAT TRANSMEMBRANE NEURONAL PROTEIN 4"/>
    <property type="match status" value="1"/>
</dbReference>
<keyword evidence="1" id="KW-0433">Leucine-rich repeat</keyword>
<keyword evidence="3" id="KW-0677">Repeat</keyword>
<evidence type="ECO:0000313" key="6">
    <source>
        <dbReference type="Ensembl" id="ENSCMIP00000024638.1"/>
    </source>
</evidence>
<dbReference type="GeneTree" id="ENSGT00960000188290"/>
<keyword evidence="4" id="KW-0472">Membrane</keyword>
<name>A0A4W3ICG0_CALMI</name>
<feature type="transmembrane region" description="Helical" evidence="4">
    <location>
        <begin position="231"/>
        <end position="253"/>
    </location>
</feature>
<dbReference type="Pfam" id="PF13855">
    <property type="entry name" value="LRR_8"/>
    <property type="match status" value="1"/>
</dbReference>
<feature type="chain" id="PRO_5021321890" evidence="5">
    <location>
        <begin position="29"/>
        <end position="413"/>
    </location>
</feature>
<reference evidence="7" key="2">
    <citation type="journal article" date="2007" name="PLoS Biol.">
        <title>Survey sequencing and comparative analysis of the elephant shark (Callorhinchus milii) genome.</title>
        <authorList>
            <person name="Venkatesh B."/>
            <person name="Kirkness E.F."/>
            <person name="Loh Y.H."/>
            <person name="Halpern A.L."/>
            <person name="Lee A.P."/>
            <person name="Johnson J."/>
            <person name="Dandona N."/>
            <person name="Viswanathan L.D."/>
            <person name="Tay A."/>
            <person name="Venter J.C."/>
            <person name="Strausberg R.L."/>
            <person name="Brenner S."/>
        </authorList>
    </citation>
    <scope>NUCLEOTIDE SEQUENCE [LARGE SCALE GENOMIC DNA]</scope>
</reference>
<dbReference type="OrthoDB" id="6363818at2759"/>
<keyword evidence="7" id="KW-1185">Reference proteome</keyword>
<dbReference type="InterPro" id="IPR001611">
    <property type="entry name" value="Leu-rich_rpt"/>
</dbReference>
<evidence type="ECO:0000256" key="3">
    <source>
        <dbReference type="ARBA" id="ARBA00022737"/>
    </source>
</evidence>
<reference evidence="7" key="3">
    <citation type="journal article" date="2014" name="Nature">
        <title>Elephant shark genome provides unique insights into gnathostome evolution.</title>
        <authorList>
            <consortium name="International Elephant Shark Genome Sequencing Consortium"/>
            <person name="Venkatesh B."/>
            <person name="Lee A.P."/>
            <person name="Ravi V."/>
            <person name="Maurya A.K."/>
            <person name="Lian M.M."/>
            <person name="Swann J.B."/>
            <person name="Ohta Y."/>
            <person name="Flajnik M.F."/>
            <person name="Sutoh Y."/>
            <person name="Kasahara M."/>
            <person name="Hoon S."/>
            <person name="Gangu V."/>
            <person name="Roy S.W."/>
            <person name="Irimia M."/>
            <person name="Korzh V."/>
            <person name="Kondrychyn I."/>
            <person name="Lim Z.W."/>
            <person name="Tay B.H."/>
            <person name="Tohari S."/>
            <person name="Kong K.W."/>
            <person name="Ho S."/>
            <person name="Lorente-Galdos B."/>
            <person name="Quilez J."/>
            <person name="Marques-Bonet T."/>
            <person name="Raney B.J."/>
            <person name="Ingham P.W."/>
            <person name="Tay A."/>
            <person name="Hillier L.W."/>
            <person name="Minx P."/>
            <person name="Boehm T."/>
            <person name="Wilson R.K."/>
            <person name="Brenner S."/>
            <person name="Warren W.C."/>
        </authorList>
    </citation>
    <scope>NUCLEOTIDE SEQUENCE [LARGE SCALE GENOMIC DNA]</scope>
</reference>
<evidence type="ECO:0000313" key="7">
    <source>
        <dbReference type="Proteomes" id="UP000314986"/>
    </source>
</evidence>
<dbReference type="AlphaFoldDB" id="A0A4W3ICG0"/>
<reference evidence="6" key="5">
    <citation type="submission" date="2025-09" db="UniProtKB">
        <authorList>
            <consortium name="Ensembl"/>
        </authorList>
    </citation>
    <scope>IDENTIFICATION</scope>
</reference>
<dbReference type="GeneID" id="103182802"/>
<dbReference type="OMA" id="CCLNFTG"/>
<reference evidence="7" key="1">
    <citation type="journal article" date="2006" name="Science">
        <title>Ancient noncoding elements conserved in the human genome.</title>
        <authorList>
            <person name="Venkatesh B."/>
            <person name="Kirkness E.F."/>
            <person name="Loh Y.H."/>
            <person name="Halpern A.L."/>
            <person name="Lee A.P."/>
            <person name="Johnson J."/>
            <person name="Dandona N."/>
            <person name="Viswanathan L.D."/>
            <person name="Tay A."/>
            <person name="Venter J.C."/>
            <person name="Strausberg R.L."/>
            <person name="Brenner S."/>
        </authorList>
    </citation>
    <scope>NUCLEOTIDE SEQUENCE [LARGE SCALE GENOMIC DNA]</scope>
</reference>
<dbReference type="InParanoid" id="A0A4W3ICG0"/>
<evidence type="ECO:0000256" key="5">
    <source>
        <dbReference type="SAM" id="SignalP"/>
    </source>
</evidence>
<dbReference type="PANTHER" id="PTHR24373">
    <property type="entry name" value="SLIT RELATED LEUCINE-RICH REPEAT NEURONAL PROTEIN"/>
    <property type="match status" value="1"/>
</dbReference>
<dbReference type="Proteomes" id="UP000314986">
    <property type="component" value="Unassembled WGS sequence"/>
</dbReference>
<evidence type="ECO:0000256" key="1">
    <source>
        <dbReference type="ARBA" id="ARBA00022614"/>
    </source>
</evidence>
<dbReference type="SMART" id="SM00364">
    <property type="entry name" value="LRR_BAC"/>
    <property type="match status" value="3"/>
</dbReference>
<dbReference type="SUPFAM" id="SSF52058">
    <property type="entry name" value="L domain-like"/>
    <property type="match status" value="1"/>
</dbReference>
<gene>
    <name evidence="6" type="primary">si:ch211-106k21.5</name>
</gene>
<evidence type="ECO:0000256" key="4">
    <source>
        <dbReference type="SAM" id="Phobius"/>
    </source>
</evidence>
<dbReference type="InterPro" id="IPR003591">
    <property type="entry name" value="Leu-rich_rpt_typical-subtyp"/>
</dbReference>
<reference evidence="6" key="4">
    <citation type="submission" date="2025-08" db="UniProtKB">
        <authorList>
            <consortium name="Ensembl"/>
        </authorList>
    </citation>
    <scope>IDENTIFICATION</scope>
</reference>
<dbReference type="GO" id="GO:0005615">
    <property type="term" value="C:extracellular space"/>
    <property type="evidence" value="ECO:0007669"/>
    <property type="project" value="TreeGrafter"/>
</dbReference>
<proteinExistence type="predicted"/>
<accession>A0A4W3ICG0</accession>
<dbReference type="Pfam" id="PF00560">
    <property type="entry name" value="LRR_1"/>
    <property type="match status" value="1"/>
</dbReference>
<dbReference type="GO" id="GO:0031012">
    <property type="term" value="C:extracellular matrix"/>
    <property type="evidence" value="ECO:0007669"/>
    <property type="project" value="TreeGrafter"/>
</dbReference>
<dbReference type="Ensembl" id="ENSCMIT00000025047.1">
    <property type="protein sequence ID" value="ENSCMIP00000024638.1"/>
    <property type="gene ID" value="ENSCMIG00000010905.1"/>
</dbReference>
<dbReference type="STRING" id="7868.ENSCMIP00000024638"/>
<dbReference type="SMART" id="SM00369">
    <property type="entry name" value="LRR_TYP"/>
    <property type="match status" value="3"/>
</dbReference>
<protein>
    <submittedName>
        <fullName evidence="6">Uncharacterized LOC103182802</fullName>
    </submittedName>
</protein>
<dbReference type="InterPro" id="IPR032675">
    <property type="entry name" value="LRR_dom_sf"/>
</dbReference>
<dbReference type="Gene3D" id="3.80.10.10">
    <property type="entry name" value="Ribonuclease Inhibitor"/>
    <property type="match status" value="2"/>
</dbReference>
<keyword evidence="4" id="KW-1133">Transmembrane helix</keyword>
<keyword evidence="4" id="KW-0812">Transmembrane</keyword>
<sequence length="413" mass="46198">MGAVNGPVLWRFQYCLLMLAIIWGSGVADGTCQCDSKSDFRTFDFGQLSEQCCLNFTGSSIGVLQWSVFTQWMGIQVLDLSNCNISSVQDGGEIPTSLEDLYLDHNQLQLLPSGFLGNAPGLKILHLENNQLRELPEAMLSASHQIQEVYLSCNRLVSVPSGVFKKSLGRLSLHNNSLQCSCALYDSLTEYFAGNRSSSGPENIMCFTANQPQGLDIQAINRSNICRSHGLTALFVCLPLVVILILVLFWYCCRTQKYDFNVMRQDNNISTIEKSGFTSVGEHHYIICRTPESPTWQEKSCVTRNQLLLRPSADLLGSSRDLYEEVEIKPAGLVDLAPQVDEVYLNISNGKVEEEEAVEEVQVEPDRVSVPEEMHEADRHILYMNKSANYYNLVPAIELDDSDHGEYENVDLS</sequence>
<dbReference type="KEGG" id="cmk:103182802"/>